<dbReference type="AlphaFoldDB" id="A0A8S3XK63"/>
<feature type="transmembrane region" description="Helical" evidence="2">
    <location>
        <begin position="205"/>
        <end position="228"/>
    </location>
</feature>
<keyword evidence="2" id="KW-0812">Transmembrane</keyword>
<protein>
    <submittedName>
        <fullName evidence="3">(apollo) hypothetical protein</fullName>
    </submittedName>
</protein>
<dbReference type="EMBL" id="CAJQZP010001189">
    <property type="protein sequence ID" value="CAG5027662.1"/>
    <property type="molecule type" value="Genomic_DNA"/>
</dbReference>
<keyword evidence="2" id="KW-1133">Transmembrane helix</keyword>
<feature type="transmembrane region" description="Helical" evidence="2">
    <location>
        <begin position="428"/>
        <end position="452"/>
    </location>
</feature>
<evidence type="ECO:0000313" key="4">
    <source>
        <dbReference type="Proteomes" id="UP000691718"/>
    </source>
</evidence>
<evidence type="ECO:0000313" key="3">
    <source>
        <dbReference type="EMBL" id="CAG5027662.1"/>
    </source>
</evidence>
<feature type="compositionally biased region" description="Basic and acidic residues" evidence="1">
    <location>
        <begin position="696"/>
        <end position="714"/>
    </location>
</feature>
<evidence type="ECO:0000256" key="1">
    <source>
        <dbReference type="SAM" id="MobiDB-lite"/>
    </source>
</evidence>
<evidence type="ECO:0000256" key="2">
    <source>
        <dbReference type="SAM" id="Phobius"/>
    </source>
</evidence>
<gene>
    <name evidence="3" type="ORF">PAPOLLO_LOCUS18877</name>
</gene>
<proteinExistence type="predicted"/>
<keyword evidence="4" id="KW-1185">Reference proteome</keyword>
<dbReference type="PANTHER" id="PTHR18934">
    <property type="entry name" value="ATP-DEPENDENT RNA HELICASE"/>
    <property type="match status" value="1"/>
</dbReference>
<feature type="transmembrane region" description="Helical" evidence="2">
    <location>
        <begin position="391"/>
        <end position="408"/>
    </location>
</feature>
<dbReference type="GO" id="GO:0008654">
    <property type="term" value="P:phospholipid biosynthetic process"/>
    <property type="evidence" value="ECO:0007669"/>
    <property type="project" value="InterPro"/>
</dbReference>
<dbReference type="GO" id="GO:0004386">
    <property type="term" value="F:helicase activity"/>
    <property type="evidence" value="ECO:0007669"/>
    <property type="project" value="TreeGrafter"/>
</dbReference>
<dbReference type="GO" id="GO:0016020">
    <property type="term" value="C:membrane"/>
    <property type="evidence" value="ECO:0007669"/>
    <property type="project" value="InterPro"/>
</dbReference>
<dbReference type="PANTHER" id="PTHR18934:SF136">
    <property type="entry name" value="ATP-DEPENDENT RNA HELICASE DHX35-RELATED"/>
    <property type="match status" value="1"/>
</dbReference>
<dbReference type="Pfam" id="PF01066">
    <property type="entry name" value="CDP-OH_P_transf"/>
    <property type="match status" value="1"/>
</dbReference>
<keyword evidence="2" id="KW-0472">Membrane</keyword>
<accession>A0A8S3XK63</accession>
<feature type="transmembrane region" description="Helical" evidence="2">
    <location>
        <begin position="273"/>
        <end position="297"/>
    </location>
</feature>
<feature type="region of interest" description="Disordered" evidence="1">
    <location>
        <begin position="651"/>
        <end position="715"/>
    </location>
</feature>
<organism evidence="3 4">
    <name type="scientific">Parnassius apollo</name>
    <name type="common">Apollo butterfly</name>
    <name type="synonym">Papilio apollo</name>
    <dbReference type="NCBI Taxonomy" id="110799"/>
    <lineage>
        <taxon>Eukaryota</taxon>
        <taxon>Metazoa</taxon>
        <taxon>Ecdysozoa</taxon>
        <taxon>Arthropoda</taxon>
        <taxon>Hexapoda</taxon>
        <taxon>Insecta</taxon>
        <taxon>Pterygota</taxon>
        <taxon>Neoptera</taxon>
        <taxon>Endopterygota</taxon>
        <taxon>Lepidoptera</taxon>
        <taxon>Glossata</taxon>
        <taxon>Ditrysia</taxon>
        <taxon>Papilionoidea</taxon>
        <taxon>Papilionidae</taxon>
        <taxon>Parnassiinae</taxon>
        <taxon>Parnassini</taxon>
        <taxon>Parnassius</taxon>
        <taxon>Parnassius</taxon>
    </lineage>
</organism>
<comment type="caution">
    <text evidence="3">The sequence shown here is derived from an EMBL/GenBank/DDBJ whole genome shotgun (WGS) entry which is preliminary data.</text>
</comment>
<dbReference type="OrthoDB" id="10253254at2759"/>
<dbReference type="Proteomes" id="UP000691718">
    <property type="component" value="Unassembled WGS sequence"/>
</dbReference>
<reference evidence="3" key="1">
    <citation type="submission" date="2021-04" db="EMBL/GenBank/DDBJ databases">
        <authorList>
            <person name="Tunstrom K."/>
        </authorList>
    </citation>
    <scope>NUCLEOTIDE SEQUENCE</scope>
</reference>
<name>A0A8S3XK63_PARAO</name>
<dbReference type="GO" id="GO:0003723">
    <property type="term" value="F:RNA binding"/>
    <property type="evidence" value="ECO:0007669"/>
    <property type="project" value="TreeGrafter"/>
</dbReference>
<dbReference type="GO" id="GO:0016780">
    <property type="term" value="F:phosphotransferase activity, for other substituted phosphate groups"/>
    <property type="evidence" value="ECO:0007669"/>
    <property type="project" value="InterPro"/>
</dbReference>
<sequence length="737" mass="83750">MYGQKPMFIRPGDDTLYPVRNKDGAVETLLNPNVDSALSLDSDSKSNFVYNRYHHLPLEAQRQKLPVFQYRNHILYLLEKYQTLVLVGETGCGKSTQVPQASKILTLPLIAVVYCVHMDTFLFLRIQNYKLDIFDAPTDNTMQEASTRIYDKPQQNYEHVTWIPCNINPLCHPTVKALMVDHINHYIYGPLCAILDLGLGISERMLFITPNMISLFHVLIACIGAKLLTCQNLAARRSAIVLFQIRMFLDDLDGHVARERKHIKGERSEVGTLGYWVDGICDLIGVIAMMLGILVYLKNNPPRRGYKGTPASTLPYHPLKEINSREDIEKDYTAEIGISYKTKVIFQRVVQVVGLFSGQMLLSSLAWNRYIDVYQDMLENCDEYDILKRETMFKSGVFFFATGLWRIVNPHGYLHLLSLAVFCDKTWGFLSAVHYSGYICLVVAVAMSEYLVQNIRSTYKRKTERGKISKEVYEKAAAILEEDKTKKIRGIAKDLGLCHMSLTRYLKKRKEAKEKGTPIESLTVGYQKNREVFNDEQERILEDNFLSAFVTDRPIDETANSNLENTPVITEITPINFPGTLSPTPPHSSKDNTIPPIPGFIEEATEVVDAAEECESSLYGSVAGCSRDLFHNECTTFSPDTIRPYPKATARTNKVTRKTRKSAILTDTPEKNVLAQEQSKKKEITSKNRKVTKKGKSTEPGKMKREKTPKETRKIAVKRKVLHDFESDEGSVDDYFA</sequence>
<feature type="transmembrane region" description="Helical" evidence="2">
    <location>
        <begin position="104"/>
        <end position="124"/>
    </location>
</feature>
<dbReference type="InterPro" id="IPR000462">
    <property type="entry name" value="CDP-OH_P_trans"/>
</dbReference>
<dbReference type="GO" id="GO:0071013">
    <property type="term" value="C:catalytic step 2 spliceosome"/>
    <property type="evidence" value="ECO:0007669"/>
    <property type="project" value="TreeGrafter"/>
</dbReference>